<feature type="compositionally biased region" description="Basic residues" evidence="1">
    <location>
        <begin position="20"/>
        <end position="37"/>
    </location>
</feature>
<evidence type="ECO:0000256" key="1">
    <source>
        <dbReference type="SAM" id="MobiDB-lite"/>
    </source>
</evidence>
<name>A0A6J4TFE7_9ACTN</name>
<feature type="region of interest" description="Disordered" evidence="1">
    <location>
        <begin position="112"/>
        <end position="170"/>
    </location>
</feature>
<feature type="compositionally biased region" description="Low complexity" evidence="1">
    <location>
        <begin position="237"/>
        <end position="247"/>
    </location>
</feature>
<organism evidence="2">
    <name type="scientific">uncultured Solirubrobacteraceae bacterium</name>
    <dbReference type="NCBI Taxonomy" id="1162706"/>
    <lineage>
        <taxon>Bacteria</taxon>
        <taxon>Bacillati</taxon>
        <taxon>Actinomycetota</taxon>
        <taxon>Thermoleophilia</taxon>
        <taxon>Solirubrobacterales</taxon>
        <taxon>Solirubrobacteraceae</taxon>
        <taxon>environmental samples</taxon>
    </lineage>
</organism>
<reference evidence="2" key="1">
    <citation type="submission" date="2020-02" db="EMBL/GenBank/DDBJ databases">
        <authorList>
            <person name="Meier V. D."/>
        </authorList>
    </citation>
    <scope>NUCLEOTIDE SEQUENCE</scope>
    <source>
        <strain evidence="2">AVDCRST_MAG85</strain>
    </source>
</reference>
<dbReference type="EMBL" id="CADCVT010000320">
    <property type="protein sequence ID" value="CAA9521247.1"/>
    <property type="molecule type" value="Genomic_DNA"/>
</dbReference>
<accession>A0A6J4TFE7</accession>
<feature type="compositionally biased region" description="Basic residues" evidence="1">
    <location>
        <begin position="208"/>
        <end position="219"/>
    </location>
</feature>
<feature type="region of interest" description="Disordered" evidence="1">
    <location>
        <begin position="200"/>
        <end position="295"/>
    </location>
</feature>
<gene>
    <name evidence="2" type="ORF">AVDCRST_MAG85-2909</name>
</gene>
<sequence>GHHDAPSTAPSPCACDAPARRRRGGGRARARGRSGRRRVVDGDRFAVQGRALMHAGAAGPREQGHLLRAAGAERPLLLQRPLRRAAGPGALAVGLRDRAGARGRQRAARHARRRAALHPRPWSARAARGRRGARRAAAAARPGADALLQGRLRPRRAGSERGGPRSVRRAVVAHGGRAAVVEADLRLVAARRAAVRRAGCPGADRGPVRLRRPLARRRGGAGAARQRPAGRLRARRAPGAPGRAAAAGRHDRPAGHLRRDVSDVPRGPARRRRSRVVVRGLHARERGNRLPTAGL</sequence>
<protein>
    <submittedName>
        <fullName evidence="2">Uncharacterized protein</fullName>
    </submittedName>
</protein>
<feature type="region of interest" description="Disordered" evidence="1">
    <location>
        <begin position="1"/>
        <end position="39"/>
    </location>
</feature>
<feature type="compositionally biased region" description="Low complexity" evidence="1">
    <location>
        <begin position="135"/>
        <end position="146"/>
    </location>
</feature>
<feature type="compositionally biased region" description="Basic and acidic residues" evidence="1">
    <location>
        <begin position="248"/>
        <end position="263"/>
    </location>
</feature>
<feature type="non-terminal residue" evidence="2">
    <location>
        <position position="1"/>
    </location>
</feature>
<feature type="non-terminal residue" evidence="2">
    <location>
        <position position="295"/>
    </location>
</feature>
<evidence type="ECO:0000313" key="2">
    <source>
        <dbReference type="EMBL" id="CAA9521247.1"/>
    </source>
</evidence>
<proteinExistence type="predicted"/>
<dbReference type="AlphaFoldDB" id="A0A6J4TFE7"/>